<keyword evidence="2 6" id="KW-0238">DNA-binding</keyword>
<evidence type="ECO:0000259" key="5">
    <source>
        <dbReference type="PROSITE" id="PS50110"/>
    </source>
</evidence>
<keyword evidence="7" id="KW-1185">Reference proteome</keyword>
<dbReference type="InterPro" id="IPR016032">
    <property type="entry name" value="Sig_transdc_resp-reg_C-effctor"/>
</dbReference>
<dbReference type="SUPFAM" id="SSF52172">
    <property type="entry name" value="CheY-like"/>
    <property type="match status" value="1"/>
</dbReference>
<proteinExistence type="predicted"/>
<evidence type="ECO:0000256" key="1">
    <source>
        <dbReference type="ARBA" id="ARBA00022553"/>
    </source>
</evidence>
<evidence type="ECO:0000313" key="7">
    <source>
        <dbReference type="Proteomes" id="UP001156870"/>
    </source>
</evidence>
<accession>A0AA37T9W5</accession>
<evidence type="ECO:0000259" key="4">
    <source>
        <dbReference type="PROSITE" id="PS50043"/>
    </source>
</evidence>
<evidence type="ECO:0000256" key="3">
    <source>
        <dbReference type="PROSITE-ProRule" id="PRU00169"/>
    </source>
</evidence>
<evidence type="ECO:0000313" key="6">
    <source>
        <dbReference type="EMBL" id="GLS27493.1"/>
    </source>
</evidence>
<dbReference type="PROSITE" id="PS50110">
    <property type="entry name" value="RESPONSE_REGULATORY"/>
    <property type="match status" value="1"/>
</dbReference>
<dbReference type="InterPro" id="IPR000792">
    <property type="entry name" value="Tscrpt_reg_LuxR_C"/>
</dbReference>
<dbReference type="InterPro" id="IPR001789">
    <property type="entry name" value="Sig_transdc_resp-reg_receiver"/>
</dbReference>
<feature type="modified residue" description="4-aspartylphosphate" evidence="3">
    <location>
        <position position="64"/>
    </location>
</feature>
<sequence>MNDMRRSEQDIIRIVLADDHLVVRQGLIAILELESDLKVVGEASDGHYACALYEELNPDVMILDLRMPQMDGFETVQQLIRMDSSARILIMTTYDSDEDIWRCLKAGAKGYLLKDATHAEIVSAVRAVAKGEQYTSPGLTEKIVRRVATPELTRREREVIHFLATGKTNKEIARLLNIEEGTVKTHLKSIFSKLSTSTRTETITKARERGLLRDSY</sequence>
<dbReference type="SUPFAM" id="SSF46894">
    <property type="entry name" value="C-terminal effector domain of the bipartite response regulators"/>
    <property type="match status" value="1"/>
</dbReference>
<dbReference type="InterPro" id="IPR039420">
    <property type="entry name" value="WalR-like"/>
</dbReference>
<keyword evidence="1 3" id="KW-0597">Phosphoprotein</keyword>
<dbReference type="InterPro" id="IPR011006">
    <property type="entry name" value="CheY-like_superfamily"/>
</dbReference>
<dbReference type="SMART" id="SM00448">
    <property type="entry name" value="REC"/>
    <property type="match status" value="1"/>
</dbReference>
<evidence type="ECO:0000256" key="2">
    <source>
        <dbReference type="ARBA" id="ARBA00023125"/>
    </source>
</evidence>
<comment type="caution">
    <text evidence="6">The sequence shown here is derived from an EMBL/GenBank/DDBJ whole genome shotgun (WGS) entry which is preliminary data.</text>
</comment>
<reference evidence="6 7" key="1">
    <citation type="journal article" date="2014" name="Int. J. Syst. Evol. Microbiol.">
        <title>Complete genome sequence of Corynebacterium casei LMG S-19264T (=DSM 44701T), isolated from a smear-ripened cheese.</title>
        <authorList>
            <consortium name="US DOE Joint Genome Institute (JGI-PGF)"/>
            <person name="Walter F."/>
            <person name="Albersmeier A."/>
            <person name="Kalinowski J."/>
            <person name="Ruckert C."/>
        </authorList>
    </citation>
    <scope>NUCLEOTIDE SEQUENCE [LARGE SCALE GENOMIC DNA]</scope>
    <source>
        <strain evidence="6 7">NBRC 110095</strain>
    </source>
</reference>
<dbReference type="Gene3D" id="3.40.50.2300">
    <property type="match status" value="1"/>
</dbReference>
<dbReference type="EMBL" id="BSPD01000080">
    <property type="protein sequence ID" value="GLS27493.1"/>
    <property type="molecule type" value="Genomic_DNA"/>
</dbReference>
<dbReference type="Pfam" id="PF00196">
    <property type="entry name" value="GerE"/>
    <property type="match status" value="1"/>
</dbReference>
<protein>
    <submittedName>
        <fullName evidence="6">DNA-binding response regulator</fullName>
    </submittedName>
</protein>
<feature type="domain" description="Response regulatory" evidence="5">
    <location>
        <begin position="13"/>
        <end position="129"/>
    </location>
</feature>
<dbReference type="CDD" id="cd17535">
    <property type="entry name" value="REC_NarL-like"/>
    <property type="match status" value="1"/>
</dbReference>
<dbReference type="PROSITE" id="PS50043">
    <property type="entry name" value="HTH_LUXR_2"/>
    <property type="match status" value="1"/>
</dbReference>
<dbReference type="GO" id="GO:0003677">
    <property type="term" value="F:DNA binding"/>
    <property type="evidence" value="ECO:0007669"/>
    <property type="project" value="UniProtKB-KW"/>
</dbReference>
<dbReference type="CDD" id="cd06170">
    <property type="entry name" value="LuxR_C_like"/>
    <property type="match status" value="1"/>
</dbReference>
<dbReference type="SMART" id="SM00421">
    <property type="entry name" value="HTH_LUXR"/>
    <property type="match status" value="1"/>
</dbReference>
<dbReference type="PROSITE" id="PS00622">
    <property type="entry name" value="HTH_LUXR_1"/>
    <property type="match status" value="1"/>
</dbReference>
<dbReference type="InterPro" id="IPR058245">
    <property type="entry name" value="NreC/VraR/RcsB-like_REC"/>
</dbReference>
<dbReference type="PRINTS" id="PR00038">
    <property type="entry name" value="HTHLUXR"/>
</dbReference>
<dbReference type="Pfam" id="PF00072">
    <property type="entry name" value="Response_reg"/>
    <property type="match status" value="1"/>
</dbReference>
<gene>
    <name evidence="6" type="ORF">GCM10007877_32120</name>
</gene>
<dbReference type="AlphaFoldDB" id="A0AA37T9W5"/>
<name>A0AA37T9W5_9GAMM</name>
<feature type="domain" description="HTH luxR-type" evidence="4">
    <location>
        <begin position="145"/>
        <end position="210"/>
    </location>
</feature>
<dbReference type="PANTHER" id="PTHR43214">
    <property type="entry name" value="TWO-COMPONENT RESPONSE REGULATOR"/>
    <property type="match status" value="1"/>
</dbReference>
<dbReference type="GO" id="GO:0006355">
    <property type="term" value="P:regulation of DNA-templated transcription"/>
    <property type="evidence" value="ECO:0007669"/>
    <property type="project" value="InterPro"/>
</dbReference>
<dbReference type="GO" id="GO:0000160">
    <property type="term" value="P:phosphorelay signal transduction system"/>
    <property type="evidence" value="ECO:0007669"/>
    <property type="project" value="InterPro"/>
</dbReference>
<organism evidence="6 7">
    <name type="scientific">Marinibactrum halimedae</name>
    <dbReference type="NCBI Taxonomy" id="1444977"/>
    <lineage>
        <taxon>Bacteria</taxon>
        <taxon>Pseudomonadati</taxon>
        <taxon>Pseudomonadota</taxon>
        <taxon>Gammaproteobacteria</taxon>
        <taxon>Cellvibrionales</taxon>
        <taxon>Cellvibrionaceae</taxon>
        <taxon>Marinibactrum</taxon>
    </lineage>
</organism>
<dbReference type="Proteomes" id="UP001156870">
    <property type="component" value="Unassembled WGS sequence"/>
</dbReference>